<keyword evidence="6 14" id="KW-0812">Transmembrane</keyword>
<dbReference type="GO" id="GO:0005524">
    <property type="term" value="F:ATP binding"/>
    <property type="evidence" value="ECO:0007669"/>
    <property type="project" value="UniProtKB-KW"/>
</dbReference>
<feature type="transmembrane region" description="Helical" evidence="14">
    <location>
        <begin position="690"/>
        <end position="712"/>
    </location>
</feature>
<organism evidence="16">
    <name type="scientific">Pseudomonas aeruginosa</name>
    <dbReference type="NCBI Taxonomy" id="287"/>
    <lineage>
        <taxon>Bacteria</taxon>
        <taxon>Pseudomonadati</taxon>
        <taxon>Pseudomonadota</taxon>
        <taxon>Gammaproteobacteria</taxon>
        <taxon>Pseudomonadales</taxon>
        <taxon>Pseudomonadaceae</taxon>
        <taxon>Pseudomonas</taxon>
    </lineage>
</organism>
<evidence type="ECO:0000313" key="16">
    <source>
        <dbReference type="EMBL" id="VVH79448.1"/>
    </source>
</evidence>
<keyword evidence="4" id="KW-1003">Cell membrane</keyword>
<evidence type="ECO:0000256" key="6">
    <source>
        <dbReference type="ARBA" id="ARBA00022692"/>
    </source>
</evidence>
<keyword evidence="8" id="KW-0547">Nucleotide-binding</keyword>
<dbReference type="Pfam" id="PF00005">
    <property type="entry name" value="ABC_tran"/>
    <property type="match status" value="2"/>
</dbReference>
<evidence type="ECO:0000256" key="2">
    <source>
        <dbReference type="ARBA" id="ARBA00004429"/>
    </source>
</evidence>
<dbReference type="InterPro" id="IPR050107">
    <property type="entry name" value="ABC_carbohydrate_import_ATPase"/>
</dbReference>
<feature type="transmembrane region" description="Helical" evidence="14">
    <location>
        <begin position="545"/>
        <end position="567"/>
    </location>
</feature>
<evidence type="ECO:0000256" key="4">
    <source>
        <dbReference type="ARBA" id="ARBA00022475"/>
    </source>
</evidence>
<feature type="transmembrane region" description="Helical" evidence="14">
    <location>
        <begin position="773"/>
        <end position="791"/>
    </location>
</feature>
<feature type="compositionally biased region" description="Basic residues" evidence="13">
    <location>
        <begin position="391"/>
        <end position="402"/>
    </location>
</feature>
<reference evidence="16" key="1">
    <citation type="submission" date="2019-09" db="EMBL/GenBank/DDBJ databases">
        <authorList>
            <person name="Gross C."/>
            <person name="Bohn E."/>
        </authorList>
    </citation>
    <scope>NUCLEOTIDE SEQUENCE</scope>
    <source>
        <strain evidence="16">ID40</strain>
    </source>
</reference>
<dbReference type="GO" id="GO:0005886">
    <property type="term" value="C:plasma membrane"/>
    <property type="evidence" value="ECO:0007669"/>
    <property type="project" value="UniProtKB-SubCell"/>
</dbReference>
<evidence type="ECO:0000256" key="11">
    <source>
        <dbReference type="ARBA" id="ARBA00022989"/>
    </source>
</evidence>
<keyword evidence="12 14" id="KW-0472">Membrane</keyword>
<feature type="region of interest" description="Disordered" evidence="13">
    <location>
        <begin position="390"/>
        <end position="415"/>
    </location>
</feature>
<evidence type="ECO:0000256" key="5">
    <source>
        <dbReference type="ARBA" id="ARBA00022597"/>
    </source>
</evidence>
<evidence type="ECO:0000256" key="7">
    <source>
        <dbReference type="ARBA" id="ARBA00022737"/>
    </source>
</evidence>
<sequence>MSSDALPLLSIRGVGKTYAQPVLAEIDLQLFGGEVLALTGENGAGKSTLSKIVGGLERPGAGSLELLGRPYAPASRREAEALGVRMVMQELNLLPTLSVAENLFLHDLPRRAGWIDRRRLRAAAREAMAQVGLEAIDPDTLVGDLGIGHQQMVEIARNLIGDCRLLILDEPTAMLTAREVDMLFEQVERLRERGVAIVYISHRLEELARISQRIAVLRDGRLVCVEPIERYDADQLVTLMVGRDLGERFDLGPRQTGAPLLRVERLSRRGKVHEVSFEVRAGEIFGISGLIGSGRTELLRLIYGADRADGGQVLLGDPPQRLSLRSPADSVRQGVALITEDRKGEGLLLDQSISANLALGNLPALARHGVIDRRREEAWRGARWSAAGALRGHRAGGGRTVRRQPAEGGDRPLAGARLPGAAVRRADPWHRCRREVRYLCLARRVDPPGQGAGGGVQRPARADADLRSHRRALGGTYGGHLRARRLDPGRAAGGGLRRLQETRRAAGDVVNTQRKEPEMSDPTSSATAAAAPTLRRGNYFGLGTYLGLAGALLAMIALFSALSSHFLSYGTFLAIANQIPDLVVLAVGMTFILIVGGIDLSVGSVLALAASAVSLATLGWGWGVLPAAMLGMACATLAGCVTGSITVVWRIPSFIVSLGVLEMARGLAYQMTDSRTAYIGDAYAWLSNPLAFGISPAFVIALLVMFAAQAVLTRTVFGRYLIGIGTNEEAVRLAGVNPKPYKIAVFALMGLLAGLAALFQISRLEAADPNAGVGLELQVIAAVVIGGTSLMGGRGSVVSTFFGVLIISVLAAGLAQIGASEPTKRIITGAVIVVAVVLDTYRSHRARRQG</sequence>
<feature type="domain" description="ABC transporter" evidence="15">
    <location>
        <begin position="6"/>
        <end position="244"/>
    </location>
</feature>
<keyword evidence="3" id="KW-0813">Transport</keyword>
<evidence type="ECO:0000256" key="14">
    <source>
        <dbReference type="SAM" id="Phobius"/>
    </source>
</evidence>
<dbReference type="GO" id="GO:0022857">
    <property type="term" value="F:transmembrane transporter activity"/>
    <property type="evidence" value="ECO:0007669"/>
    <property type="project" value="InterPro"/>
</dbReference>
<dbReference type="PROSITE" id="PS50893">
    <property type="entry name" value="ABC_TRANSPORTER_2"/>
    <property type="match status" value="1"/>
</dbReference>
<feature type="transmembrane region" description="Helical" evidence="14">
    <location>
        <begin position="825"/>
        <end position="841"/>
    </location>
</feature>
<evidence type="ECO:0000256" key="10">
    <source>
        <dbReference type="ARBA" id="ARBA00022967"/>
    </source>
</evidence>
<dbReference type="SUPFAM" id="SSF52540">
    <property type="entry name" value="P-loop containing nucleoside triphosphate hydrolases"/>
    <property type="match status" value="2"/>
</dbReference>
<evidence type="ECO:0000256" key="8">
    <source>
        <dbReference type="ARBA" id="ARBA00022741"/>
    </source>
</evidence>
<keyword evidence="10" id="KW-1278">Translocase</keyword>
<dbReference type="InterPro" id="IPR027417">
    <property type="entry name" value="P-loop_NTPase"/>
</dbReference>
<evidence type="ECO:0000256" key="13">
    <source>
        <dbReference type="SAM" id="MobiDB-lite"/>
    </source>
</evidence>
<proteinExistence type="predicted"/>
<feature type="transmembrane region" description="Helical" evidence="14">
    <location>
        <begin position="579"/>
        <end position="598"/>
    </location>
</feature>
<keyword evidence="9 16" id="KW-0067">ATP-binding</keyword>
<keyword evidence="7" id="KW-0677">Repeat</keyword>
<evidence type="ECO:0000259" key="15">
    <source>
        <dbReference type="PROSITE" id="PS50893"/>
    </source>
</evidence>
<gene>
    <name evidence="16" type="primary">araG</name>
    <name evidence="16" type="ORF">TUEID40_00595</name>
</gene>
<dbReference type="PANTHER" id="PTHR43790">
    <property type="entry name" value="CARBOHYDRATE TRANSPORT ATP-BINDING PROTEIN MG119-RELATED"/>
    <property type="match status" value="1"/>
</dbReference>
<dbReference type="Gene3D" id="3.40.50.300">
    <property type="entry name" value="P-loop containing nucleotide triphosphate hydrolases"/>
    <property type="match status" value="2"/>
</dbReference>
<evidence type="ECO:0000256" key="3">
    <source>
        <dbReference type="ARBA" id="ARBA00022448"/>
    </source>
</evidence>
<dbReference type="InterPro" id="IPR003439">
    <property type="entry name" value="ABC_transporter-like_ATP-bd"/>
</dbReference>
<feature type="transmembrane region" description="Helical" evidence="14">
    <location>
        <begin position="743"/>
        <end position="761"/>
    </location>
</feature>
<comment type="subcellular location">
    <subcellularLocation>
        <location evidence="2">Cell inner membrane</location>
        <topology evidence="2">Multi-pass membrane protein</topology>
    </subcellularLocation>
    <subcellularLocation>
        <location evidence="1">Cell membrane</location>
        <topology evidence="1">Peripheral membrane protein</topology>
    </subcellularLocation>
</comment>
<keyword evidence="11 14" id="KW-1133">Transmembrane helix</keyword>
<dbReference type="InterPro" id="IPR003593">
    <property type="entry name" value="AAA+_ATPase"/>
</dbReference>
<name>A0A5E5QVI5_PSEAI</name>
<dbReference type="Pfam" id="PF02653">
    <property type="entry name" value="BPD_transp_2"/>
    <property type="match status" value="1"/>
</dbReference>
<dbReference type="EMBL" id="LR700248">
    <property type="protein sequence ID" value="VVH79448.1"/>
    <property type="molecule type" value="Genomic_DNA"/>
</dbReference>
<evidence type="ECO:0000256" key="12">
    <source>
        <dbReference type="ARBA" id="ARBA00023136"/>
    </source>
</evidence>
<dbReference type="AlphaFoldDB" id="A0A5E5QVI5"/>
<protein>
    <submittedName>
        <fullName evidence="16">Arabinose import ATP-binding protein AraG</fullName>
        <ecNumber evidence="16">3.6.3.17</ecNumber>
    </submittedName>
</protein>
<feature type="transmembrane region" description="Helical" evidence="14">
    <location>
        <begin position="798"/>
        <end position="819"/>
    </location>
</feature>
<keyword evidence="5" id="KW-0762">Sugar transport</keyword>
<dbReference type="CDD" id="cd06579">
    <property type="entry name" value="TM_PBP1_transp_AraH_like"/>
    <property type="match status" value="1"/>
</dbReference>
<dbReference type="SMART" id="SM00382">
    <property type="entry name" value="AAA"/>
    <property type="match status" value="2"/>
</dbReference>
<evidence type="ECO:0000256" key="1">
    <source>
        <dbReference type="ARBA" id="ARBA00004202"/>
    </source>
</evidence>
<dbReference type="CDD" id="cd03216">
    <property type="entry name" value="ABC_Carb_Monos_I"/>
    <property type="match status" value="1"/>
</dbReference>
<keyword evidence="16" id="KW-0378">Hydrolase</keyword>
<evidence type="ECO:0000256" key="9">
    <source>
        <dbReference type="ARBA" id="ARBA00022840"/>
    </source>
</evidence>
<dbReference type="FunFam" id="3.40.50.300:FF:000127">
    <property type="entry name" value="Ribose import ATP-binding protein RbsA"/>
    <property type="match status" value="1"/>
</dbReference>
<dbReference type="EC" id="3.6.3.17" evidence="16"/>
<dbReference type="PANTHER" id="PTHR43790:SF3">
    <property type="entry name" value="D-ALLOSE IMPORT ATP-BINDING PROTEIN ALSA-RELATED"/>
    <property type="match status" value="1"/>
</dbReference>
<accession>A0A5E5QVI5</accession>
<dbReference type="GO" id="GO:0016887">
    <property type="term" value="F:ATP hydrolysis activity"/>
    <property type="evidence" value="ECO:0007669"/>
    <property type="project" value="InterPro"/>
</dbReference>
<dbReference type="InterPro" id="IPR001851">
    <property type="entry name" value="ABC_transp_permease"/>
</dbReference>